<keyword evidence="3" id="KW-0804">Transcription</keyword>
<dbReference type="InterPro" id="IPR047640">
    <property type="entry name" value="RpiR-like"/>
</dbReference>
<dbReference type="RefSeq" id="WP_133572688.1">
    <property type="nucleotide sequence ID" value="NZ_SNYR01000002.1"/>
</dbReference>
<dbReference type="GO" id="GO:0003677">
    <property type="term" value="F:DNA binding"/>
    <property type="evidence" value="ECO:0007669"/>
    <property type="project" value="UniProtKB-KW"/>
</dbReference>
<dbReference type="GO" id="GO:1901135">
    <property type="term" value="P:carbohydrate derivative metabolic process"/>
    <property type="evidence" value="ECO:0007669"/>
    <property type="project" value="InterPro"/>
</dbReference>
<dbReference type="AlphaFoldDB" id="A0A4R6VPA7"/>
<dbReference type="InterPro" id="IPR000281">
    <property type="entry name" value="HTH_RpiR"/>
</dbReference>
<evidence type="ECO:0000313" key="6">
    <source>
        <dbReference type="EMBL" id="TDQ64053.1"/>
    </source>
</evidence>
<dbReference type="InterPro" id="IPR036388">
    <property type="entry name" value="WH-like_DNA-bd_sf"/>
</dbReference>
<dbReference type="PROSITE" id="PS51071">
    <property type="entry name" value="HTH_RPIR"/>
    <property type="match status" value="1"/>
</dbReference>
<keyword evidence="2" id="KW-0238">DNA-binding</keyword>
<dbReference type="SUPFAM" id="SSF46689">
    <property type="entry name" value="Homeodomain-like"/>
    <property type="match status" value="1"/>
</dbReference>
<sequence>MADIIATLQKERDGLSRSEQRIADIVFEEKQFAVNASIIELAARADVSPPTVTRFCRRLGCNSFSEFKVRLAQSAFIGTRYLEPEIKVSSTQEVIDTVMGRAQSTLHVLHENVDAQSVEQIADQILKAKMVYAFGSGGNSSLFAHEVQNRLFRLGVRVTASEDHSMQLMTASTLGEDDMVIGLSISGRNREMARALEVAAGYGAATASITKGKSIVAQASELSLAVDLPEGTDVLRPSSARYAFLAAIDMIAFLVAIRRKDSAIEPLRRIKRQLVTYRDEDDTQVLGD</sequence>
<dbReference type="InterPro" id="IPR046348">
    <property type="entry name" value="SIS_dom_sf"/>
</dbReference>
<dbReference type="GO" id="GO:0097367">
    <property type="term" value="F:carbohydrate derivative binding"/>
    <property type="evidence" value="ECO:0007669"/>
    <property type="project" value="InterPro"/>
</dbReference>
<dbReference type="PROSITE" id="PS51464">
    <property type="entry name" value="SIS"/>
    <property type="match status" value="1"/>
</dbReference>
<dbReference type="EMBL" id="SNYR01000002">
    <property type="protein sequence ID" value="TDQ64053.1"/>
    <property type="molecule type" value="Genomic_DNA"/>
</dbReference>
<evidence type="ECO:0000256" key="2">
    <source>
        <dbReference type="ARBA" id="ARBA00023125"/>
    </source>
</evidence>
<dbReference type="PANTHER" id="PTHR30514">
    <property type="entry name" value="GLUCOKINASE"/>
    <property type="match status" value="1"/>
</dbReference>
<dbReference type="Pfam" id="PF01380">
    <property type="entry name" value="SIS"/>
    <property type="match status" value="1"/>
</dbReference>
<proteinExistence type="predicted"/>
<dbReference type="SUPFAM" id="SSF53697">
    <property type="entry name" value="SIS domain"/>
    <property type="match status" value="1"/>
</dbReference>
<dbReference type="PANTHER" id="PTHR30514:SF1">
    <property type="entry name" value="HTH-TYPE TRANSCRIPTIONAL REGULATOR HEXR-RELATED"/>
    <property type="match status" value="1"/>
</dbReference>
<evidence type="ECO:0000259" key="4">
    <source>
        <dbReference type="PROSITE" id="PS51071"/>
    </source>
</evidence>
<organism evidence="6 7">
    <name type="scientific">Maritalea mobilis</name>
    <dbReference type="NCBI Taxonomy" id="483324"/>
    <lineage>
        <taxon>Bacteria</taxon>
        <taxon>Pseudomonadati</taxon>
        <taxon>Pseudomonadota</taxon>
        <taxon>Alphaproteobacteria</taxon>
        <taxon>Hyphomicrobiales</taxon>
        <taxon>Devosiaceae</taxon>
        <taxon>Maritalea</taxon>
    </lineage>
</organism>
<dbReference type="Gene3D" id="3.40.50.10490">
    <property type="entry name" value="Glucose-6-phosphate isomerase like protein, domain 1"/>
    <property type="match status" value="1"/>
</dbReference>
<dbReference type="CDD" id="cd05013">
    <property type="entry name" value="SIS_RpiR"/>
    <property type="match status" value="1"/>
</dbReference>
<evidence type="ECO:0000313" key="7">
    <source>
        <dbReference type="Proteomes" id="UP000295391"/>
    </source>
</evidence>
<keyword evidence="7" id="KW-1185">Reference proteome</keyword>
<dbReference type="GO" id="GO:0003700">
    <property type="term" value="F:DNA-binding transcription factor activity"/>
    <property type="evidence" value="ECO:0007669"/>
    <property type="project" value="InterPro"/>
</dbReference>
<dbReference type="Gene3D" id="1.10.10.10">
    <property type="entry name" value="Winged helix-like DNA-binding domain superfamily/Winged helix DNA-binding domain"/>
    <property type="match status" value="1"/>
</dbReference>
<accession>A0A4R6VPA7</accession>
<reference evidence="6 7" key="1">
    <citation type="submission" date="2019-03" db="EMBL/GenBank/DDBJ databases">
        <title>Genomic Encyclopedia of Type Strains, Phase III (KMG-III): the genomes of soil and plant-associated and newly described type strains.</title>
        <authorList>
            <person name="Whitman W."/>
        </authorList>
    </citation>
    <scope>NUCLEOTIDE SEQUENCE [LARGE SCALE GENOMIC DNA]</scope>
    <source>
        <strain evidence="6 7">CGMCC 1.7002</strain>
    </source>
</reference>
<comment type="caution">
    <text evidence="6">The sequence shown here is derived from an EMBL/GenBank/DDBJ whole genome shotgun (WGS) entry which is preliminary data.</text>
</comment>
<dbReference type="Pfam" id="PF01418">
    <property type="entry name" value="HTH_6"/>
    <property type="match status" value="1"/>
</dbReference>
<dbReference type="InterPro" id="IPR035472">
    <property type="entry name" value="RpiR-like_SIS"/>
</dbReference>
<keyword evidence="1" id="KW-0805">Transcription regulation</keyword>
<evidence type="ECO:0000259" key="5">
    <source>
        <dbReference type="PROSITE" id="PS51464"/>
    </source>
</evidence>
<protein>
    <submittedName>
        <fullName evidence="6">RpiR family transcriptional regulator</fullName>
    </submittedName>
</protein>
<gene>
    <name evidence="6" type="ORF">ATL17_2064</name>
</gene>
<feature type="domain" description="HTH rpiR-type" evidence="4">
    <location>
        <begin position="2"/>
        <end position="78"/>
    </location>
</feature>
<name>A0A4R6VPA7_9HYPH</name>
<dbReference type="InterPro" id="IPR009057">
    <property type="entry name" value="Homeodomain-like_sf"/>
</dbReference>
<evidence type="ECO:0000256" key="1">
    <source>
        <dbReference type="ARBA" id="ARBA00023015"/>
    </source>
</evidence>
<dbReference type="OrthoDB" id="8582409at2"/>
<feature type="domain" description="SIS" evidence="5">
    <location>
        <begin position="121"/>
        <end position="261"/>
    </location>
</feature>
<dbReference type="InterPro" id="IPR001347">
    <property type="entry name" value="SIS_dom"/>
</dbReference>
<dbReference type="Proteomes" id="UP000295391">
    <property type="component" value="Unassembled WGS sequence"/>
</dbReference>
<evidence type="ECO:0000256" key="3">
    <source>
        <dbReference type="ARBA" id="ARBA00023163"/>
    </source>
</evidence>